<dbReference type="GO" id="GO:0042781">
    <property type="term" value="F:3'-tRNA processing endoribonuclease activity"/>
    <property type="evidence" value="ECO:0007669"/>
    <property type="project" value="TreeGrafter"/>
</dbReference>
<dbReference type="SUPFAM" id="SSF56281">
    <property type="entry name" value="Metallo-hydrolase/oxidoreductase"/>
    <property type="match status" value="1"/>
</dbReference>
<name>A0A2H4FK04_9FLOR</name>
<dbReference type="InterPro" id="IPR036866">
    <property type="entry name" value="RibonucZ/Hydroxyglut_hydro"/>
</dbReference>
<dbReference type="PANTHER" id="PTHR46018">
    <property type="entry name" value="ZINC PHOSPHODIESTERASE ELAC PROTEIN 1"/>
    <property type="match status" value="1"/>
</dbReference>
<geneLocation type="chloroplast" evidence="1"/>
<reference evidence="1" key="1">
    <citation type="submission" date="2016-03" db="EMBL/GenBank/DDBJ databases">
        <title>Complete plastid genome of Kappaphycus alvarezii.</title>
        <authorList>
            <person name="Zhang L."/>
            <person name="Liu T."/>
            <person name="Liu N."/>
        </authorList>
    </citation>
    <scope>NUCLEOTIDE SEQUENCE</scope>
</reference>
<keyword evidence="1" id="KW-0934">Plastid</keyword>
<proteinExistence type="predicted"/>
<dbReference type="PANTHER" id="PTHR46018:SF2">
    <property type="entry name" value="ZINC PHOSPHODIESTERASE ELAC PROTEIN 1"/>
    <property type="match status" value="1"/>
</dbReference>
<keyword evidence="1" id="KW-0150">Chloroplast</keyword>
<gene>
    <name evidence="1" type="primary">ycf56</name>
    <name evidence="1" type="ORF">mogbl021</name>
</gene>
<dbReference type="EMBL" id="KU892652">
    <property type="protein sequence ID" value="AOV83627.1"/>
    <property type="molecule type" value="Genomic_DNA"/>
</dbReference>
<organism evidence="1">
    <name type="scientific">Kappaphycus alvarezii</name>
    <dbReference type="NCBI Taxonomy" id="38544"/>
    <lineage>
        <taxon>Eukaryota</taxon>
        <taxon>Rhodophyta</taxon>
        <taxon>Florideophyceae</taxon>
        <taxon>Rhodymeniophycidae</taxon>
        <taxon>Gigartinales</taxon>
        <taxon>Solieriaceae</taxon>
        <taxon>Kappaphycus</taxon>
    </lineage>
</organism>
<dbReference type="Gene3D" id="3.60.15.10">
    <property type="entry name" value="Ribonuclease Z/Hydroxyacylglutathione hydrolase-like"/>
    <property type="match status" value="1"/>
</dbReference>
<evidence type="ECO:0000313" key="1">
    <source>
        <dbReference type="EMBL" id="AOV83627.1"/>
    </source>
</evidence>
<sequence>MEIINITRQHPSILYINISCIISFKSLKEVWLFNCCQGCQHTIEKKRLKISQISKIILTDLNIINISGLLGLLSSLSLINRKKVLNIYATQQIRQYLEFGKKYSQTNFRYHLYIHTINTGLIINKNHYHIYALSNKSKFEFLLISRGKYGKFKLGKANQLNIIKGPLYGQLKKGYSFLMPDGLIIDGNNFTENNEVGRKISLLINKYNTRNAREIVQESQVLIYTLNK</sequence>
<protein>
    <submittedName>
        <fullName evidence="1">Conserved hypothetical plastid protein</fullName>
    </submittedName>
</protein>
<dbReference type="AlphaFoldDB" id="A0A2H4FK04"/>
<accession>A0A2H4FK04</accession>